<organism evidence="2 3">
    <name type="scientific">Trapa incisa</name>
    <dbReference type="NCBI Taxonomy" id="236973"/>
    <lineage>
        <taxon>Eukaryota</taxon>
        <taxon>Viridiplantae</taxon>
        <taxon>Streptophyta</taxon>
        <taxon>Embryophyta</taxon>
        <taxon>Tracheophyta</taxon>
        <taxon>Spermatophyta</taxon>
        <taxon>Magnoliopsida</taxon>
        <taxon>eudicotyledons</taxon>
        <taxon>Gunneridae</taxon>
        <taxon>Pentapetalae</taxon>
        <taxon>rosids</taxon>
        <taxon>malvids</taxon>
        <taxon>Myrtales</taxon>
        <taxon>Lythraceae</taxon>
        <taxon>Trapa</taxon>
    </lineage>
</organism>
<feature type="transmembrane region" description="Helical" evidence="1">
    <location>
        <begin position="42"/>
        <end position="62"/>
    </location>
</feature>
<dbReference type="EMBL" id="JAXIOK010000003">
    <property type="protein sequence ID" value="KAK4775927.1"/>
    <property type="molecule type" value="Genomic_DNA"/>
</dbReference>
<keyword evidence="1" id="KW-0812">Transmembrane</keyword>
<evidence type="ECO:0000313" key="3">
    <source>
        <dbReference type="Proteomes" id="UP001345219"/>
    </source>
</evidence>
<keyword evidence="3" id="KW-1185">Reference proteome</keyword>
<dbReference type="AlphaFoldDB" id="A0AAN7L7K3"/>
<comment type="caution">
    <text evidence="2">The sequence shown here is derived from an EMBL/GenBank/DDBJ whole genome shotgun (WGS) entry which is preliminary data.</text>
</comment>
<evidence type="ECO:0000256" key="1">
    <source>
        <dbReference type="SAM" id="Phobius"/>
    </source>
</evidence>
<evidence type="ECO:0000313" key="2">
    <source>
        <dbReference type="EMBL" id="KAK4775927.1"/>
    </source>
</evidence>
<proteinExistence type="predicted"/>
<protein>
    <submittedName>
        <fullName evidence="2">Uncharacterized protein</fullName>
    </submittedName>
</protein>
<keyword evidence="1" id="KW-0472">Membrane</keyword>
<dbReference type="Proteomes" id="UP001345219">
    <property type="component" value="Chromosome 18"/>
</dbReference>
<gene>
    <name evidence="2" type="ORF">SAY87_023888</name>
</gene>
<accession>A0AAN7L7K3</accession>
<reference evidence="2 3" key="1">
    <citation type="journal article" date="2023" name="Hortic Res">
        <title>Pangenome of water caltrop reveals structural variations and asymmetric subgenome divergence after allopolyploidization.</title>
        <authorList>
            <person name="Zhang X."/>
            <person name="Chen Y."/>
            <person name="Wang L."/>
            <person name="Yuan Y."/>
            <person name="Fang M."/>
            <person name="Shi L."/>
            <person name="Lu R."/>
            <person name="Comes H.P."/>
            <person name="Ma Y."/>
            <person name="Chen Y."/>
            <person name="Huang G."/>
            <person name="Zhou Y."/>
            <person name="Zheng Z."/>
            <person name="Qiu Y."/>
        </authorList>
    </citation>
    <scope>NUCLEOTIDE SEQUENCE [LARGE SCALE GENOMIC DNA]</scope>
    <source>
        <tissue evidence="2">Roots</tissue>
    </source>
</reference>
<keyword evidence="1" id="KW-1133">Transmembrane helix</keyword>
<name>A0AAN7L7K3_9MYRT</name>
<sequence>MQICIAAGGFLEAPPLPHFGSVKISMIKPEGQSWREIGTESFILLVLLAGLAHFGIHSYAVLPVTEHSECRVLS</sequence>